<dbReference type="AlphaFoldDB" id="M2R6N1"/>
<gene>
    <name evidence="2" type="ORF">CERSUDRAFT_117426</name>
</gene>
<evidence type="ECO:0000256" key="1">
    <source>
        <dbReference type="SAM" id="MobiDB-lite"/>
    </source>
</evidence>
<feature type="region of interest" description="Disordered" evidence="1">
    <location>
        <begin position="1"/>
        <end position="26"/>
    </location>
</feature>
<proteinExistence type="predicted"/>
<accession>M2R6N1</accession>
<evidence type="ECO:0000313" key="3">
    <source>
        <dbReference type="Proteomes" id="UP000016930"/>
    </source>
</evidence>
<sequence>MRSLNQVLQSARYGRPPHRRPGHSSNTWIRAGCTQKQLRNAHVRRAPCARRDAPVVRRERANWAGGPHMIRGPCFVRAREGGECQRAGVARIVHRVRDQRLCADAGADAPHRMGPFLRRGFAQGR</sequence>
<dbReference type="HOGENOM" id="CLU_1992351_0_0_1"/>
<dbReference type="EMBL" id="KB445804">
    <property type="protein sequence ID" value="EMD33897.1"/>
    <property type="molecule type" value="Genomic_DNA"/>
</dbReference>
<dbReference type="Proteomes" id="UP000016930">
    <property type="component" value="Unassembled WGS sequence"/>
</dbReference>
<reference evidence="2 3" key="1">
    <citation type="journal article" date="2012" name="Proc. Natl. Acad. Sci. U.S.A.">
        <title>Comparative genomics of Ceriporiopsis subvermispora and Phanerochaete chrysosporium provide insight into selective ligninolysis.</title>
        <authorList>
            <person name="Fernandez-Fueyo E."/>
            <person name="Ruiz-Duenas F.J."/>
            <person name="Ferreira P."/>
            <person name="Floudas D."/>
            <person name="Hibbett D.S."/>
            <person name="Canessa P."/>
            <person name="Larrondo L.F."/>
            <person name="James T.Y."/>
            <person name="Seelenfreund D."/>
            <person name="Lobos S."/>
            <person name="Polanco R."/>
            <person name="Tello M."/>
            <person name="Honda Y."/>
            <person name="Watanabe T."/>
            <person name="Watanabe T."/>
            <person name="Ryu J.S."/>
            <person name="Kubicek C.P."/>
            <person name="Schmoll M."/>
            <person name="Gaskell J."/>
            <person name="Hammel K.E."/>
            <person name="St John F.J."/>
            <person name="Vanden Wymelenberg A."/>
            <person name="Sabat G."/>
            <person name="Splinter BonDurant S."/>
            <person name="Syed K."/>
            <person name="Yadav J.S."/>
            <person name="Doddapaneni H."/>
            <person name="Subramanian V."/>
            <person name="Lavin J.L."/>
            <person name="Oguiza J.A."/>
            <person name="Perez G."/>
            <person name="Pisabarro A.G."/>
            <person name="Ramirez L."/>
            <person name="Santoyo F."/>
            <person name="Master E."/>
            <person name="Coutinho P.M."/>
            <person name="Henrissat B."/>
            <person name="Lombard V."/>
            <person name="Magnuson J.K."/>
            <person name="Kuees U."/>
            <person name="Hori C."/>
            <person name="Igarashi K."/>
            <person name="Samejima M."/>
            <person name="Held B.W."/>
            <person name="Barry K.W."/>
            <person name="LaButti K.M."/>
            <person name="Lapidus A."/>
            <person name="Lindquist E.A."/>
            <person name="Lucas S.M."/>
            <person name="Riley R."/>
            <person name="Salamov A.A."/>
            <person name="Hoffmeister D."/>
            <person name="Schwenk D."/>
            <person name="Hadar Y."/>
            <person name="Yarden O."/>
            <person name="de Vries R.P."/>
            <person name="Wiebenga A."/>
            <person name="Stenlid J."/>
            <person name="Eastwood D."/>
            <person name="Grigoriev I.V."/>
            <person name="Berka R.M."/>
            <person name="Blanchette R.A."/>
            <person name="Kersten P."/>
            <person name="Martinez A.T."/>
            <person name="Vicuna R."/>
            <person name="Cullen D."/>
        </authorList>
    </citation>
    <scope>NUCLEOTIDE SEQUENCE [LARGE SCALE GENOMIC DNA]</scope>
    <source>
        <strain evidence="2 3">B</strain>
    </source>
</reference>
<protein>
    <submittedName>
        <fullName evidence="2">Uncharacterized protein</fullName>
    </submittedName>
</protein>
<evidence type="ECO:0000313" key="2">
    <source>
        <dbReference type="EMBL" id="EMD33897.1"/>
    </source>
</evidence>
<organism evidence="2 3">
    <name type="scientific">Ceriporiopsis subvermispora (strain B)</name>
    <name type="common">White-rot fungus</name>
    <name type="synonym">Gelatoporia subvermispora</name>
    <dbReference type="NCBI Taxonomy" id="914234"/>
    <lineage>
        <taxon>Eukaryota</taxon>
        <taxon>Fungi</taxon>
        <taxon>Dikarya</taxon>
        <taxon>Basidiomycota</taxon>
        <taxon>Agaricomycotina</taxon>
        <taxon>Agaricomycetes</taxon>
        <taxon>Polyporales</taxon>
        <taxon>Gelatoporiaceae</taxon>
        <taxon>Gelatoporia</taxon>
    </lineage>
</organism>
<name>M2R6N1_CERS8</name>
<keyword evidence="3" id="KW-1185">Reference proteome</keyword>